<keyword evidence="2" id="KW-0802">TPR repeat</keyword>
<organism evidence="6 7">
    <name type="scientific">Sphingomonas mollis</name>
    <dbReference type="NCBI Taxonomy" id="2795726"/>
    <lineage>
        <taxon>Bacteria</taxon>
        <taxon>Pseudomonadati</taxon>
        <taxon>Pseudomonadota</taxon>
        <taxon>Alphaproteobacteria</taxon>
        <taxon>Sphingomonadales</taxon>
        <taxon>Sphingomonadaceae</taxon>
        <taxon>Sphingomonas</taxon>
    </lineage>
</organism>
<dbReference type="RefSeq" id="WP_199041053.1">
    <property type="nucleotide sequence ID" value="NZ_JAELXS010000014.1"/>
</dbReference>
<feature type="compositionally biased region" description="Low complexity" evidence="3">
    <location>
        <begin position="1"/>
        <end position="21"/>
    </location>
</feature>
<evidence type="ECO:0000256" key="3">
    <source>
        <dbReference type="SAM" id="MobiDB-lite"/>
    </source>
</evidence>
<keyword evidence="1" id="KW-0677">Repeat</keyword>
<evidence type="ECO:0000259" key="5">
    <source>
        <dbReference type="Pfam" id="PF13676"/>
    </source>
</evidence>
<dbReference type="EMBL" id="JAELXS010000014">
    <property type="protein sequence ID" value="MBJ6123497.1"/>
    <property type="molecule type" value="Genomic_DNA"/>
</dbReference>
<evidence type="ECO:0000256" key="1">
    <source>
        <dbReference type="ARBA" id="ARBA00022737"/>
    </source>
</evidence>
<evidence type="ECO:0000256" key="2">
    <source>
        <dbReference type="ARBA" id="ARBA00022803"/>
    </source>
</evidence>
<dbReference type="Pfam" id="PF13676">
    <property type="entry name" value="TIR_2"/>
    <property type="match status" value="1"/>
</dbReference>
<accession>A0ABS0XTZ7</accession>
<dbReference type="SMART" id="SM00028">
    <property type="entry name" value="TPR"/>
    <property type="match status" value="5"/>
</dbReference>
<gene>
    <name evidence="6" type="ORF">JAO74_17055</name>
</gene>
<dbReference type="Gene3D" id="3.40.50.10140">
    <property type="entry name" value="Toll/interleukin-1 receptor homology (TIR) domain"/>
    <property type="match status" value="1"/>
</dbReference>
<reference evidence="7" key="1">
    <citation type="submission" date="2020-12" db="EMBL/GenBank/DDBJ databases">
        <title>Hymenobacter sp.</title>
        <authorList>
            <person name="Kim M.K."/>
        </authorList>
    </citation>
    <scope>NUCLEOTIDE SEQUENCE [LARGE SCALE GENOMIC DNA]</scope>
    <source>
        <strain evidence="7">BT553</strain>
    </source>
</reference>
<dbReference type="PANTHER" id="PTHR45641">
    <property type="entry name" value="TETRATRICOPEPTIDE REPEAT PROTEIN (AFU_ORTHOLOGUE AFUA_6G03870)"/>
    <property type="match status" value="1"/>
</dbReference>
<dbReference type="SUPFAM" id="SSF48452">
    <property type="entry name" value="TPR-like"/>
    <property type="match status" value="2"/>
</dbReference>
<keyword evidence="4" id="KW-0472">Membrane</keyword>
<keyword evidence="4" id="KW-1133">Transmembrane helix</keyword>
<keyword evidence="7" id="KW-1185">Reference proteome</keyword>
<feature type="transmembrane region" description="Helical" evidence="4">
    <location>
        <begin position="226"/>
        <end position="247"/>
    </location>
</feature>
<dbReference type="Pfam" id="PF13424">
    <property type="entry name" value="TPR_12"/>
    <property type="match status" value="1"/>
</dbReference>
<feature type="domain" description="TIR" evidence="5">
    <location>
        <begin position="43"/>
        <end position="148"/>
    </location>
</feature>
<keyword evidence="6" id="KW-0675">Receptor</keyword>
<dbReference type="InterPro" id="IPR011990">
    <property type="entry name" value="TPR-like_helical_dom_sf"/>
</dbReference>
<proteinExistence type="predicted"/>
<dbReference type="PANTHER" id="PTHR45641:SF19">
    <property type="entry name" value="NEPHROCYSTIN-3"/>
    <property type="match status" value="1"/>
</dbReference>
<sequence length="651" mass="71135">MRQGSRSKSSVVVSAASTPVVEQAVPTDPQSPDGRVTERYAAFISYSHADASAARWLHHRLETFRMPRALVGCSTTFGSVARRLPPVFRDRDELPASGDLGAELRGALAASRFQVVLCSPEAARSKWVNEEIRSFKRLHGEHRTLAVIASGEPYANDERECFPPALRFRLGADGALSDLPAEPIAADIRPGKDGRRLASLKIIAGIAAVPLDALVRRDAARRQRRLIWVTAASLAVAAMTIGLAIYAEGQRRIAVRQRELADKSLGFLIGTFQIANPATENPRTITALTILDRASRRAARELADEPAVSARLLRATGEIYANLGVANEAERDLKLALARLPPKGEERARTLLMLARIYRQRGDAKMSSRAIDAAVASYGRTTADAEALNADVAERRGRLATLEGRYAESADLLGDAARRYVALGGEHREDAGRAWLNQGEALLQTGRVVEAKRVFARATASFQELFGRNHVRTADAIRNEAMADLETGHLDPARARAEEALAIYERVLDPSHPLIGMALILRGRIQTKAGRSDAALLSFERARTIYSKLYGAKSAQVGDTQFYAAEAELAARRPRDALSRAGVVKEIYDHEYGSHDPDQVELLALRARILAAAGRPEQSVQACRAAIALRRLLDRRDQVVTADRIECRTVI</sequence>
<dbReference type="InterPro" id="IPR000157">
    <property type="entry name" value="TIR_dom"/>
</dbReference>
<keyword evidence="4" id="KW-0812">Transmembrane</keyword>
<evidence type="ECO:0000256" key="4">
    <source>
        <dbReference type="SAM" id="Phobius"/>
    </source>
</evidence>
<dbReference type="InterPro" id="IPR035897">
    <property type="entry name" value="Toll_tir_struct_dom_sf"/>
</dbReference>
<feature type="region of interest" description="Disordered" evidence="3">
    <location>
        <begin position="1"/>
        <end position="34"/>
    </location>
</feature>
<evidence type="ECO:0000313" key="7">
    <source>
        <dbReference type="Proteomes" id="UP000640426"/>
    </source>
</evidence>
<dbReference type="Proteomes" id="UP000640426">
    <property type="component" value="Unassembled WGS sequence"/>
</dbReference>
<dbReference type="Gene3D" id="1.25.40.10">
    <property type="entry name" value="Tetratricopeptide repeat domain"/>
    <property type="match status" value="2"/>
</dbReference>
<name>A0ABS0XTZ7_9SPHN</name>
<comment type="caution">
    <text evidence="6">The sequence shown here is derived from an EMBL/GenBank/DDBJ whole genome shotgun (WGS) entry which is preliminary data.</text>
</comment>
<protein>
    <submittedName>
        <fullName evidence="6">Toll/interleukin-1 receptor domain-containing protein</fullName>
    </submittedName>
</protein>
<dbReference type="SUPFAM" id="SSF52200">
    <property type="entry name" value="Toll/Interleukin receptor TIR domain"/>
    <property type="match status" value="1"/>
</dbReference>
<evidence type="ECO:0000313" key="6">
    <source>
        <dbReference type="EMBL" id="MBJ6123497.1"/>
    </source>
</evidence>
<dbReference type="InterPro" id="IPR019734">
    <property type="entry name" value="TPR_rpt"/>
</dbReference>